<dbReference type="GO" id="GO:0015562">
    <property type="term" value="F:efflux transmembrane transporter activity"/>
    <property type="evidence" value="ECO:0007669"/>
    <property type="project" value="InterPro"/>
</dbReference>
<dbReference type="InterPro" id="IPR003423">
    <property type="entry name" value="OMP_efflux"/>
</dbReference>
<feature type="coiled-coil region" evidence="2">
    <location>
        <begin position="319"/>
        <end position="364"/>
    </location>
</feature>
<gene>
    <name evidence="3" type="ORF">GHK24_07830</name>
</gene>
<comment type="caution">
    <text evidence="3">The sequence shown here is derived from an EMBL/GenBank/DDBJ whole genome shotgun (WGS) entry which is preliminary data.</text>
</comment>
<dbReference type="EMBL" id="WIXJ01000004">
    <property type="protein sequence ID" value="MQY51679.1"/>
    <property type="molecule type" value="Genomic_DNA"/>
</dbReference>
<protein>
    <submittedName>
        <fullName evidence="3">TolC family protein</fullName>
    </submittedName>
</protein>
<evidence type="ECO:0000313" key="3">
    <source>
        <dbReference type="EMBL" id="MQY51679.1"/>
    </source>
</evidence>
<dbReference type="SUPFAM" id="SSF56954">
    <property type="entry name" value="Outer membrane efflux proteins (OEP)"/>
    <property type="match status" value="1"/>
</dbReference>
<comment type="similarity">
    <text evidence="1">Belongs to the outer membrane factor (OMF) (TC 1.B.17) family.</text>
</comment>
<dbReference type="InterPro" id="IPR010131">
    <property type="entry name" value="MdtP/NodT-like"/>
</dbReference>
<evidence type="ECO:0000256" key="1">
    <source>
        <dbReference type="ARBA" id="ARBA00007613"/>
    </source>
</evidence>
<organism evidence="3 4">
    <name type="scientific">Rhodocyclus tenuis</name>
    <name type="common">Rhodospirillum tenue</name>
    <dbReference type="NCBI Taxonomy" id="1066"/>
    <lineage>
        <taxon>Bacteria</taxon>
        <taxon>Pseudomonadati</taxon>
        <taxon>Pseudomonadota</taxon>
        <taxon>Betaproteobacteria</taxon>
        <taxon>Rhodocyclales</taxon>
        <taxon>Rhodocyclaceae</taxon>
        <taxon>Rhodocyclus</taxon>
    </lineage>
</organism>
<evidence type="ECO:0000256" key="2">
    <source>
        <dbReference type="SAM" id="Coils"/>
    </source>
</evidence>
<keyword evidence="2" id="KW-0175">Coiled coil</keyword>
<dbReference type="Pfam" id="PF02321">
    <property type="entry name" value="OEP"/>
    <property type="match status" value="1"/>
</dbReference>
<sequence>MCLLVTGAALAAESVRTLDVVPEASPSVVFAASASRPPERLSLTLAEAERLWTQHNRELRLAEVAIAGAEGDARAAAQVPNPQASLNMASISPQDGFGAGSVRQKRMDSVARLEQLIERGGKRDLRMQAADALLNAARNDRDDVGRQQRRALYAAYYDLLLMQERERLTVETAALYRKSQATSEVRYRGGDISAADLSRQRVEQLRAENDARQAVADAARARVALAYLIGQEKKASSLVAADDWPAATQGGDAAAGSDPSRRPDVRADMARLAAAEKARDLARALKTRDITVGVQLEHNLTNTPNNSFGVGVSAPLFAFHEYEGEIARAEADLQAAREMAEQTLAQAQGEIDQAAADLAASRERRLRLEGGLLDDAARVARAAEFAYARGATSLLELLDARRTWRQVQLEAANARADHAKALAAWRAATAE</sequence>
<dbReference type="Gene3D" id="1.20.1600.10">
    <property type="entry name" value="Outer membrane efflux proteins (OEP)"/>
    <property type="match status" value="1"/>
</dbReference>
<name>A0A6L5JWR8_RHOTE</name>
<accession>A0A6L5JWR8</accession>
<dbReference type="PANTHER" id="PTHR30203:SF30">
    <property type="entry name" value="OUTER MEMBRANE PROTEIN-RELATED"/>
    <property type="match status" value="1"/>
</dbReference>
<dbReference type="AlphaFoldDB" id="A0A6L5JWR8"/>
<dbReference type="Proteomes" id="UP000480275">
    <property type="component" value="Unassembled WGS sequence"/>
</dbReference>
<dbReference type="OrthoDB" id="9763626at2"/>
<reference evidence="3 4" key="1">
    <citation type="submission" date="2019-10" db="EMBL/GenBank/DDBJ databases">
        <title>Whole-genome sequence of the purple nonsulfur photosynthetic bacterium Rhodocyclus tenuis.</title>
        <authorList>
            <person name="Kyndt J.A."/>
            <person name="Meyer T.E."/>
        </authorList>
    </citation>
    <scope>NUCLEOTIDE SEQUENCE [LARGE SCALE GENOMIC DNA]</scope>
    <source>
        <strain evidence="3 4">DSM 110</strain>
    </source>
</reference>
<proteinExistence type="inferred from homology"/>
<dbReference type="PANTHER" id="PTHR30203">
    <property type="entry name" value="OUTER MEMBRANE CATION EFFLUX PROTEIN"/>
    <property type="match status" value="1"/>
</dbReference>
<evidence type="ECO:0000313" key="4">
    <source>
        <dbReference type="Proteomes" id="UP000480275"/>
    </source>
</evidence>